<dbReference type="AlphaFoldDB" id="A0A835YTZ5"/>
<evidence type="ECO:0000256" key="4">
    <source>
        <dbReference type="SAM" id="MobiDB-lite"/>
    </source>
</evidence>
<feature type="region of interest" description="Disordered" evidence="4">
    <location>
        <begin position="179"/>
        <end position="232"/>
    </location>
</feature>
<dbReference type="InterPro" id="IPR020472">
    <property type="entry name" value="WD40_PAC1"/>
</dbReference>
<dbReference type="SMART" id="SM00320">
    <property type="entry name" value="WD40"/>
    <property type="match status" value="4"/>
</dbReference>
<evidence type="ECO:0000256" key="2">
    <source>
        <dbReference type="ARBA" id="ARBA00022737"/>
    </source>
</evidence>
<dbReference type="Pfam" id="PF00400">
    <property type="entry name" value="WD40"/>
    <property type="match status" value="2"/>
</dbReference>
<dbReference type="InterPro" id="IPR036322">
    <property type="entry name" value="WD40_repeat_dom_sf"/>
</dbReference>
<evidence type="ECO:0000313" key="6">
    <source>
        <dbReference type="Proteomes" id="UP000664859"/>
    </source>
</evidence>
<dbReference type="PROSITE" id="PS50082">
    <property type="entry name" value="WD_REPEATS_2"/>
    <property type="match status" value="2"/>
</dbReference>
<feature type="region of interest" description="Disordered" evidence="4">
    <location>
        <begin position="253"/>
        <end position="283"/>
    </location>
</feature>
<dbReference type="Proteomes" id="UP000664859">
    <property type="component" value="Unassembled WGS sequence"/>
</dbReference>
<dbReference type="PRINTS" id="PR00320">
    <property type="entry name" value="GPROTEINBRPT"/>
</dbReference>
<comment type="caution">
    <text evidence="5">The sequence shown here is derived from an EMBL/GenBank/DDBJ whole genome shotgun (WGS) entry which is preliminary data.</text>
</comment>
<dbReference type="OrthoDB" id="1068471at2759"/>
<organism evidence="5 6">
    <name type="scientific">Tribonema minus</name>
    <dbReference type="NCBI Taxonomy" id="303371"/>
    <lineage>
        <taxon>Eukaryota</taxon>
        <taxon>Sar</taxon>
        <taxon>Stramenopiles</taxon>
        <taxon>Ochrophyta</taxon>
        <taxon>PX clade</taxon>
        <taxon>Xanthophyceae</taxon>
        <taxon>Tribonematales</taxon>
        <taxon>Tribonemataceae</taxon>
        <taxon>Tribonema</taxon>
    </lineage>
</organism>
<dbReference type="EMBL" id="JAFCMP010000530">
    <property type="protein sequence ID" value="KAG5177049.1"/>
    <property type="molecule type" value="Genomic_DNA"/>
</dbReference>
<accession>A0A835YTZ5</accession>
<sequence>MATLRLGGRRLLITGDEHGGVSCLALDGGEVTDLVLLPGVRGFATGGEDRVIHYVQLRDGGELERTDAMLLHGHAGSITSLAALAVGSGCGSVLLSASADSTMRLWDVRAGAKDVLRIQVGAAGAASAVFHPADAHLVVCAPASGDAMLQVWDLRRVQGYGGAIATTLCDSDTLTGGGGSSHASSCGSANGRSPPGAAGAGGAFRTPHGGVKRRSIWDGDTPDAGAGGGRGWGGGESLWAGLEDVLSPDCKDGGVAGGVRVTTPKTPSARSGPSAEVSDPRPACLHGHNGKVWVKDARAAAQGPAAGACCKCVRMRRNARHLEFTPDGRHLVTASDDGVVRVWDGSAATLACRGAAAAVAPVQRIWCPSASAQCRPLLLPRRVLLGCDDGTVRSYPLLSFATDYALDSAAPAYGQDASGATEARQQLGSRRATRAHHHHALAALVSAAGGDVLASADVSGQVAVLRATDARRAGLRATAT</sequence>
<dbReference type="PANTHER" id="PTHR19848">
    <property type="entry name" value="WD40 REPEAT PROTEIN"/>
    <property type="match status" value="1"/>
</dbReference>
<protein>
    <submittedName>
        <fullName evidence="5">WD40-repeat-containing domain protein</fullName>
    </submittedName>
</protein>
<keyword evidence="1 3" id="KW-0853">WD repeat</keyword>
<evidence type="ECO:0000256" key="3">
    <source>
        <dbReference type="PROSITE-ProRule" id="PRU00221"/>
    </source>
</evidence>
<keyword evidence="2" id="KW-0677">Repeat</keyword>
<dbReference type="InterPro" id="IPR001680">
    <property type="entry name" value="WD40_rpt"/>
</dbReference>
<dbReference type="InterPro" id="IPR015943">
    <property type="entry name" value="WD40/YVTN_repeat-like_dom_sf"/>
</dbReference>
<dbReference type="PANTHER" id="PTHR19848:SF8">
    <property type="entry name" value="F-BOX AND WD REPEAT DOMAIN CONTAINING 7"/>
    <property type="match status" value="1"/>
</dbReference>
<proteinExistence type="predicted"/>
<evidence type="ECO:0000313" key="5">
    <source>
        <dbReference type="EMBL" id="KAG5177049.1"/>
    </source>
</evidence>
<dbReference type="PROSITE" id="PS50294">
    <property type="entry name" value="WD_REPEATS_REGION"/>
    <property type="match status" value="2"/>
</dbReference>
<reference evidence="5" key="1">
    <citation type="submission" date="2021-02" db="EMBL/GenBank/DDBJ databases">
        <title>First Annotated Genome of the Yellow-green Alga Tribonema minus.</title>
        <authorList>
            <person name="Mahan K.M."/>
        </authorList>
    </citation>
    <scope>NUCLEOTIDE SEQUENCE</scope>
    <source>
        <strain evidence="5">UTEX B ZZ1240</strain>
    </source>
</reference>
<feature type="repeat" description="WD" evidence="3">
    <location>
        <begin position="322"/>
        <end position="344"/>
    </location>
</feature>
<feature type="repeat" description="WD" evidence="3">
    <location>
        <begin position="71"/>
        <end position="116"/>
    </location>
</feature>
<gene>
    <name evidence="5" type="ORF">JKP88DRAFT_282288</name>
</gene>
<dbReference type="PROSITE" id="PS00678">
    <property type="entry name" value="WD_REPEATS_1"/>
    <property type="match status" value="1"/>
</dbReference>
<name>A0A835YTZ5_9STRA</name>
<evidence type="ECO:0000256" key="1">
    <source>
        <dbReference type="ARBA" id="ARBA00022574"/>
    </source>
</evidence>
<dbReference type="SUPFAM" id="SSF50978">
    <property type="entry name" value="WD40 repeat-like"/>
    <property type="match status" value="1"/>
</dbReference>
<keyword evidence="6" id="KW-1185">Reference proteome</keyword>
<dbReference type="InterPro" id="IPR019775">
    <property type="entry name" value="WD40_repeat_CS"/>
</dbReference>
<dbReference type="Gene3D" id="2.130.10.10">
    <property type="entry name" value="YVTN repeat-like/Quinoprotein amine dehydrogenase"/>
    <property type="match status" value="2"/>
</dbReference>